<dbReference type="SUPFAM" id="SSF55008">
    <property type="entry name" value="HMA, heavy metal-associated domain"/>
    <property type="match status" value="1"/>
</dbReference>
<dbReference type="InterPro" id="IPR036163">
    <property type="entry name" value="HMA_dom_sf"/>
</dbReference>
<proteinExistence type="inferred from homology"/>
<dbReference type="EMBL" id="CP064815">
    <property type="protein sequence ID" value="QPG77389.1"/>
    <property type="molecule type" value="Genomic_DNA"/>
</dbReference>
<name>A0A875SDB7_EENNA</name>
<feature type="domain" description="HMA" evidence="5">
    <location>
        <begin position="8"/>
        <end position="71"/>
    </location>
</feature>
<protein>
    <recommendedName>
        <fullName evidence="3">Superoxide dismutase 1 copper chaperone</fullName>
    </recommendedName>
</protein>
<dbReference type="PROSITE" id="PS50846">
    <property type="entry name" value="HMA_2"/>
    <property type="match status" value="1"/>
</dbReference>
<evidence type="ECO:0000256" key="2">
    <source>
        <dbReference type="ARBA" id="ARBA00010636"/>
    </source>
</evidence>
<dbReference type="GO" id="GO:0006801">
    <property type="term" value="P:superoxide metabolic process"/>
    <property type="evidence" value="ECO:0007669"/>
    <property type="project" value="InterPro"/>
</dbReference>
<gene>
    <name evidence="6" type="ORF">FOA43_004802</name>
</gene>
<evidence type="ECO:0000259" key="5">
    <source>
        <dbReference type="PROSITE" id="PS50846"/>
    </source>
</evidence>
<sequence length="252" mass="26966">MPSTEIEPFETVYNVPLSCDSCVESVTKAVEGLGNIRSVKCDIPNKRVTVIGSSAPSQIVEAIQSTGRDAIIRGTGKPNSAAVSILESFDPHDKPAPVKGLARFVSINPTDVLIDLTMSGVEKGTYYPSIRSSGNLSEGALSCGELIKQLPSITADEAEKTDCGSCSCKEGTCEKNSITYKSHEFVKVPLNISDLIGRSLVISKEPKKVFIDSLCGVIARSAGAWENDKYVCSCTGKTVWQERVDATKRGIN</sequence>
<dbReference type="GO" id="GO:0046872">
    <property type="term" value="F:metal ion binding"/>
    <property type="evidence" value="ECO:0007669"/>
    <property type="project" value="UniProtKB-KW"/>
</dbReference>
<evidence type="ECO:0000313" key="7">
    <source>
        <dbReference type="Proteomes" id="UP000662931"/>
    </source>
</evidence>
<evidence type="ECO:0000256" key="4">
    <source>
        <dbReference type="ARBA" id="ARBA00022723"/>
    </source>
</evidence>
<dbReference type="RefSeq" id="XP_038780954.1">
    <property type="nucleotide sequence ID" value="XM_038925026.1"/>
</dbReference>
<evidence type="ECO:0000256" key="1">
    <source>
        <dbReference type="ARBA" id="ARBA00001973"/>
    </source>
</evidence>
<dbReference type="PANTHER" id="PTHR22814">
    <property type="entry name" value="COPPER TRANSPORT PROTEIN ATOX1-RELATED"/>
    <property type="match status" value="1"/>
</dbReference>
<keyword evidence="4" id="KW-0479">Metal-binding</keyword>
<dbReference type="CDD" id="cd00371">
    <property type="entry name" value="HMA"/>
    <property type="match status" value="1"/>
</dbReference>
<dbReference type="Gene3D" id="3.30.70.100">
    <property type="match status" value="1"/>
</dbReference>
<comment type="cofactor">
    <cofactor evidence="1">
        <name>Cu(2+)</name>
        <dbReference type="ChEBI" id="CHEBI:29036"/>
    </cofactor>
</comment>
<dbReference type="GeneID" id="62198202"/>
<dbReference type="InterPro" id="IPR006121">
    <property type="entry name" value="HMA_dom"/>
</dbReference>
<dbReference type="Proteomes" id="UP000662931">
    <property type="component" value="Chromosome 4"/>
</dbReference>
<dbReference type="AlphaFoldDB" id="A0A875SDB7"/>
<dbReference type="Gene3D" id="2.60.40.200">
    <property type="entry name" value="Superoxide dismutase, copper/zinc binding domain"/>
    <property type="match status" value="1"/>
</dbReference>
<accession>A0A875SDB7</accession>
<comment type="similarity">
    <text evidence="2">Belongs to the CCS1 family.</text>
</comment>
<dbReference type="OrthoDB" id="666972at2759"/>
<dbReference type="PANTHER" id="PTHR22814:SF287">
    <property type="entry name" value="COPPER TRANSPORT PROTEIN ATX1"/>
    <property type="match status" value="1"/>
</dbReference>
<dbReference type="KEGG" id="bnn:FOA43_004802"/>
<reference evidence="6" key="1">
    <citation type="submission" date="2020-10" db="EMBL/GenBank/DDBJ databases">
        <authorList>
            <person name="Roach M.J.R."/>
        </authorList>
    </citation>
    <scope>NUCLEOTIDE SEQUENCE</scope>
    <source>
        <strain evidence="6">CBS 1945</strain>
    </source>
</reference>
<keyword evidence="7" id="KW-1185">Reference proteome</keyword>
<dbReference type="InterPro" id="IPR036423">
    <property type="entry name" value="SOD-like_Cu/Zn_dom_sf"/>
</dbReference>
<evidence type="ECO:0000313" key="6">
    <source>
        <dbReference type="EMBL" id="QPG77389.1"/>
    </source>
</evidence>
<dbReference type="Pfam" id="PF00403">
    <property type="entry name" value="HMA"/>
    <property type="match status" value="1"/>
</dbReference>
<organism evidence="6 7">
    <name type="scientific">Eeniella nana</name>
    <name type="common">Yeast</name>
    <name type="synonym">Brettanomyces nanus</name>
    <dbReference type="NCBI Taxonomy" id="13502"/>
    <lineage>
        <taxon>Eukaryota</taxon>
        <taxon>Fungi</taxon>
        <taxon>Dikarya</taxon>
        <taxon>Ascomycota</taxon>
        <taxon>Saccharomycotina</taxon>
        <taxon>Pichiomycetes</taxon>
        <taxon>Pichiales</taxon>
        <taxon>Pichiaceae</taxon>
        <taxon>Brettanomyces</taxon>
    </lineage>
</organism>
<dbReference type="SUPFAM" id="SSF49329">
    <property type="entry name" value="Cu,Zn superoxide dismutase-like"/>
    <property type="match status" value="1"/>
</dbReference>
<evidence type="ECO:0000256" key="3">
    <source>
        <dbReference type="ARBA" id="ARBA00016103"/>
    </source>
</evidence>